<accession>A0A7M4DHQ4</accession>
<evidence type="ECO:0000256" key="1">
    <source>
        <dbReference type="SAM" id="MobiDB-lite"/>
    </source>
</evidence>
<organism evidence="2 3">
    <name type="scientific">Occultella aeris</name>
    <dbReference type="NCBI Taxonomy" id="2761496"/>
    <lineage>
        <taxon>Bacteria</taxon>
        <taxon>Bacillati</taxon>
        <taxon>Actinomycetota</taxon>
        <taxon>Actinomycetes</taxon>
        <taxon>Micrococcales</taxon>
        <taxon>Ruaniaceae</taxon>
        <taxon>Occultella</taxon>
    </lineage>
</organism>
<gene>
    <name evidence="2" type="ORF">HALOF300_01654</name>
</gene>
<proteinExistence type="predicted"/>
<keyword evidence="3" id="KW-1185">Reference proteome</keyword>
<protein>
    <submittedName>
        <fullName evidence="2">Uncharacterized protein</fullName>
    </submittedName>
</protein>
<evidence type="ECO:0000313" key="3">
    <source>
        <dbReference type="Proteomes" id="UP000419743"/>
    </source>
</evidence>
<dbReference type="RefSeq" id="WP_156740470.1">
    <property type="nucleotide sequence ID" value="NZ_CACRYJ010000022.1"/>
</dbReference>
<reference evidence="2 3" key="1">
    <citation type="submission" date="2019-11" db="EMBL/GenBank/DDBJ databases">
        <authorList>
            <person name="Criscuolo A."/>
        </authorList>
    </citation>
    <scope>NUCLEOTIDE SEQUENCE [LARGE SCALE GENOMIC DNA]</scope>
    <source>
        <strain evidence="2">CIP111667</strain>
    </source>
</reference>
<comment type="caution">
    <text evidence="2">The sequence shown here is derived from an EMBL/GenBank/DDBJ whole genome shotgun (WGS) entry which is preliminary data.</text>
</comment>
<sequence>MRLDWGRGNVIRLDGVEVAQIPISPWSRTSKASIGGRPWKLRRGNDYQATPDGAAEPTFSVQRERGSSTSWHAGSGSGWYGLRKEGTLSVGLTLWRAGAQVGHTGYTGGFPNYVRLDCEPSIPVDDAVLLLWFWYVLAASSQ</sequence>
<dbReference type="EMBL" id="CACRYJ010000022">
    <property type="protein sequence ID" value="VZO36447.1"/>
    <property type="molecule type" value="Genomic_DNA"/>
</dbReference>
<name>A0A7M4DHQ4_9MICO</name>
<dbReference type="AlphaFoldDB" id="A0A7M4DHQ4"/>
<feature type="region of interest" description="Disordered" evidence="1">
    <location>
        <begin position="43"/>
        <end position="72"/>
    </location>
</feature>
<evidence type="ECO:0000313" key="2">
    <source>
        <dbReference type="EMBL" id="VZO36447.1"/>
    </source>
</evidence>
<dbReference type="Proteomes" id="UP000419743">
    <property type="component" value="Unassembled WGS sequence"/>
</dbReference>